<keyword evidence="10" id="KW-1185">Reference proteome</keyword>
<dbReference type="InterPro" id="IPR027410">
    <property type="entry name" value="TCP-1-like_intermed_sf"/>
</dbReference>
<feature type="binding site" evidence="6">
    <location>
        <begin position="487"/>
        <end position="489"/>
    </location>
    <ligand>
        <name>ATP</name>
        <dbReference type="ChEBI" id="CHEBI:30616"/>
    </ligand>
</feature>
<keyword evidence="2 6" id="KW-0547">Nucleotide-binding</keyword>
<evidence type="ECO:0000313" key="9">
    <source>
        <dbReference type="EMBL" id="QCO23986.1"/>
    </source>
</evidence>
<evidence type="ECO:0000256" key="7">
    <source>
        <dbReference type="RuleBase" id="RU000418"/>
    </source>
</evidence>
<comment type="subunit">
    <text evidence="6 8">Forms a cylinder of 14 subunits composed of two heptameric rings stacked back-to-back. Interacts with the co-chaperonin GroES.</text>
</comment>
<dbReference type="Gene3D" id="3.30.260.10">
    <property type="entry name" value="TCP-1-like chaperonin intermediate domain"/>
    <property type="match status" value="1"/>
</dbReference>
<dbReference type="SUPFAM" id="SSF54849">
    <property type="entry name" value="GroEL-intermediate domain like"/>
    <property type="match status" value="1"/>
</dbReference>
<dbReference type="Proteomes" id="UP000298715">
    <property type="component" value="Chromosome"/>
</dbReference>
<feature type="binding site" evidence="6">
    <location>
        <begin position="40"/>
        <end position="43"/>
    </location>
    <ligand>
        <name>ATP</name>
        <dbReference type="ChEBI" id="CHEBI:30616"/>
    </ligand>
</feature>
<dbReference type="SUPFAM" id="SSF48592">
    <property type="entry name" value="GroEL equatorial domain-like"/>
    <property type="match status" value="1"/>
</dbReference>
<dbReference type="InterPro" id="IPR002423">
    <property type="entry name" value="Cpn60/GroEL/TCP-1"/>
</dbReference>
<sequence>MKNKIKGGIEIMSKSIKFAEEARMKLLNGINKLTDAVKVTLGPKGKYVLLEKTYGSPLITNDGVTISKEIELSNHFENMGAKLVAEVANKTNDVAGDGTTTAIVLTQAIVKEGLKNITAGANAVAIRNGIEKTVKAIVDLLKQSAKEIKSKEEIAQVASVSSKDPEIGALIAEIMAKVGNDGVITIEESKTINTETSVTEGLQFDKGYLSQYMVTDSEKMLTEFENPYILITDKKISNMKEILPILEKIVEEGRPLLIIADDVDGDVLPTLLLNKMRGAFNICVVKAPEFGNNRKDLLEDIAMLVKGKFVNGDLGMDLKTLTLDDLGTAKKVIVSKDTTTIIEGKATRAEIEARKDFIRHQIENEKSTFEQDKLKKRLAKLANGVGIIKVGAPTETEMKEKKLRIEDALNSTKAAVEEGIVAGGGTALVQVGKKLGNLKLNDEERLGLNIVLRAIEEPVRQIAANAGVDGSIIVNKLKEQSENIGYNAATNTWENMIEAGIVDPVKVTRYALQHAGSVSALLLTTEAVVVNNDEDKQPKAPSYPDLGI</sequence>
<feature type="binding site" evidence="6">
    <location>
        <position position="424"/>
    </location>
    <ligand>
        <name>ATP</name>
        <dbReference type="ChEBI" id="CHEBI:30616"/>
    </ligand>
</feature>
<keyword evidence="6" id="KW-0963">Cytoplasm</keyword>
<evidence type="ECO:0000256" key="5">
    <source>
        <dbReference type="ARBA" id="ARBA00023235"/>
    </source>
</evidence>
<comment type="function">
    <text evidence="6 8">Together with its co-chaperonin GroES, plays an essential role in assisting protein folding. The GroEL-GroES system forms a nano-cage that allows encapsulation of the non-native substrate proteins and provides a physical environment optimized to promote and accelerate protein folding.</text>
</comment>
<evidence type="ECO:0000256" key="8">
    <source>
        <dbReference type="RuleBase" id="RU000419"/>
    </source>
</evidence>
<dbReference type="EMBL" id="CP029202">
    <property type="protein sequence ID" value="QCO23986.1"/>
    <property type="molecule type" value="Genomic_DNA"/>
</dbReference>
<protein>
    <recommendedName>
        <fullName evidence="6">Chaperonin GroEL</fullName>
        <ecNumber evidence="6">5.6.1.7</ecNumber>
    </recommendedName>
    <alternativeName>
        <fullName evidence="6">60 kDa chaperonin</fullName>
    </alternativeName>
    <alternativeName>
        <fullName evidence="6">Chaperonin-60</fullName>
        <shortName evidence="6">Cpn60</shortName>
    </alternativeName>
</protein>
<dbReference type="PRINTS" id="PR00298">
    <property type="entry name" value="CHAPERONIN60"/>
</dbReference>
<dbReference type="NCBIfam" id="NF009488">
    <property type="entry name" value="PRK12850.1"/>
    <property type="match status" value="1"/>
</dbReference>
<evidence type="ECO:0000256" key="2">
    <source>
        <dbReference type="ARBA" id="ARBA00022741"/>
    </source>
</evidence>
<evidence type="ECO:0000256" key="3">
    <source>
        <dbReference type="ARBA" id="ARBA00022840"/>
    </source>
</evidence>
<dbReference type="NCBIfam" id="NF000592">
    <property type="entry name" value="PRK00013.1"/>
    <property type="match status" value="1"/>
</dbReference>
<comment type="subcellular location">
    <subcellularLocation>
        <location evidence="6">Cytoplasm</location>
    </subcellularLocation>
</comment>
<organism evidence="9 10">
    <name type="scientific">Spiroplasma melliferum</name>
    <dbReference type="NCBI Taxonomy" id="2134"/>
    <lineage>
        <taxon>Bacteria</taxon>
        <taxon>Bacillati</taxon>
        <taxon>Mycoplasmatota</taxon>
        <taxon>Mollicutes</taxon>
        <taxon>Entomoplasmatales</taxon>
        <taxon>Spiroplasmataceae</taxon>
        <taxon>Spiroplasma</taxon>
    </lineage>
</organism>
<proteinExistence type="inferred from homology"/>
<dbReference type="InterPro" id="IPR018370">
    <property type="entry name" value="Chaperonin_Cpn60_CS"/>
</dbReference>
<evidence type="ECO:0000256" key="1">
    <source>
        <dbReference type="ARBA" id="ARBA00006607"/>
    </source>
</evidence>
<gene>
    <name evidence="6" type="primary">groEL</name>
    <name evidence="6" type="synonym">groL</name>
    <name evidence="9" type="ORF">SRED_002466</name>
</gene>
<evidence type="ECO:0000313" key="10">
    <source>
        <dbReference type="Proteomes" id="UP000298715"/>
    </source>
</evidence>
<dbReference type="InterPro" id="IPR001844">
    <property type="entry name" value="Cpn60/GroEL"/>
</dbReference>
<keyword evidence="4 6" id="KW-0143">Chaperone</keyword>
<dbReference type="PANTHER" id="PTHR45633">
    <property type="entry name" value="60 KDA HEAT SHOCK PROTEIN, MITOCHONDRIAL"/>
    <property type="match status" value="1"/>
</dbReference>
<dbReference type="Gene3D" id="1.10.560.10">
    <property type="entry name" value="GroEL-like equatorial domain"/>
    <property type="match status" value="1"/>
</dbReference>
<dbReference type="NCBIfam" id="NF009489">
    <property type="entry name" value="PRK12851.1"/>
    <property type="match status" value="1"/>
</dbReference>
<dbReference type="InterPro" id="IPR027409">
    <property type="entry name" value="GroEL-like_apical_dom_sf"/>
</dbReference>
<dbReference type="Pfam" id="PF00118">
    <property type="entry name" value="Cpn60_TCP1"/>
    <property type="match status" value="1"/>
</dbReference>
<dbReference type="HAMAP" id="MF_00600">
    <property type="entry name" value="CH60"/>
    <property type="match status" value="1"/>
</dbReference>
<dbReference type="EC" id="5.6.1.7" evidence="6"/>
<dbReference type="SUPFAM" id="SSF52029">
    <property type="entry name" value="GroEL apical domain-like"/>
    <property type="match status" value="1"/>
</dbReference>
<accession>A0ABX5U9F4</accession>
<feature type="binding site" evidence="6">
    <location>
        <begin position="97"/>
        <end position="101"/>
    </location>
    <ligand>
        <name>ATP</name>
        <dbReference type="ChEBI" id="CHEBI:30616"/>
    </ligand>
</feature>
<keyword evidence="3 6" id="KW-0067">ATP-binding</keyword>
<keyword evidence="5 6" id="KW-0413">Isomerase</keyword>
<dbReference type="CDD" id="cd03344">
    <property type="entry name" value="GroEL"/>
    <property type="match status" value="1"/>
</dbReference>
<name>A0ABX5U9F4_SPIME</name>
<dbReference type="InterPro" id="IPR027413">
    <property type="entry name" value="GROEL-like_equatorial_sf"/>
</dbReference>
<evidence type="ECO:0000256" key="4">
    <source>
        <dbReference type="ARBA" id="ARBA00023186"/>
    </source>
</evidence>
<dbReference type="PROSITE" id="PS00296">
    <property type="entry name" value="CHAPERONINS_CPN60"/>
    <property type="match status" value="1"/>
</dbReference>
<dbReference type="NCBIfam" id="TIGR02348">
    <property type="entry name" value="GroEL"/>
    <property type="match status" value="1"/>
</dbReference>
<dbReference type="NCBIfam" id="NF009487">
    <property type="entry name" value="PRK12849.1"/>
    <property type="match status" value="1"/>
</dbReference>
<comment type="caution">
    <text evidence="6">Lacks conserved residue(s) required for the propagation of feature annotation.</text>
</comment>
<feature type="binding site" evidence="6">
    <location>
        <position position="503"/>
    </location>
    <ligand>
        <name>ATP</name>
        <dbReference type="ChEBI" id="CHEBI:30616"/>
    </ligand>
</feature>
<evidence type="ECO:0000256" key="6">
    <source>
        <dbReference type="HAMAP-Rule" id="MF_00600"/>
    </source>
</evidence>
<dbReference type="Gene3D" id="3.50.7.10">
    <property type="entry name" value="GroEL"/>
    <property type="match status" value="1"/>
</dbReference>
<comment type="similarity">
    <text evidence="1 6 7">Belongs to the chaperonin (HSP60) family.</text>
</comment>
<reference evidence="9 10" key="1">
    <citation type="submission" date="2018-05" db="EMBL/GenBank/DDBJ databases">
        <title>Compelete Genome Sequence of Spiroplasma melliferum.</title>
        <authorList>
            <person name="Davis R.E."/>
            <person name="Shao J.Y."/>
            <person name="Zhao Y."/>
            <person name="Gasparich G.E."/>
        </authorList>
    </citation>
    <scope>NUCLEOTIDE SEQUENCE [LARGE SCALE GENOMIC DNA]</scope>
    <source>
        <strain evidence="9 10">AS576</strain>
    </source>
</reference>